<evidence type="ECO:0000313" key="6">
    <source>
        <dbReference type="WBParaSite" id="Bm12834.1"/>
    </source>
</evidence>
<feature type="compositionally biased region" description="Basic and acidic residues" evidence="1">
    <location>
        <begin position="64"/>
        <end position="79"/>
    </location>
</feature>
<protein>
    <submittedName>
        <fullName evidence="3 6">Bm12834</fullName>
    </submittedName>
</protein>
<dbReference type="KEGG" id="bmy:BM_BM12834"/>
<dbReference type="RefSeq" id="XP_001901034.1">
    <property type="nucleotide sequence ID" value="XM_001900999.1"/>
</dbReference>
<feature type="signal peptide" evidence="2">
    <location>
        <begin position="1"/>
        <end position="26"/>
    </location>
</feature>
<evidence type="ECO:0000313" key="4">
    <source>
        <dbReference type="EMBL" id="VIO96168.1"/>
    </source>
</evidence>
<dbReference type="WBParaSite" id="Bm12834.1">
    <property type="protein sequence ID" value="Bm12834.1"/>
    <property type="gene ID" value="WBGene00233095"/>
</dbReference>
<dbReference type="GeneID" id="6104457"/>
<dbReference type="EMBL" id="LN857024">
    <property type="protein sequence ID" value="CTP82067.1"/>
    <property type="molecule type" value="Genomic_DNA"/>
</dbReference>
<evidence type="ECO:0000313" key="8">
    <source>
        <dbReference type="WBParaSite" id="Bm12834.3"/>
    </source>
</evidence>
<dbReference type="WormBase" id="Bm12834">
    <property type="protein sequence ID" value="BM20959"/>
    <property type="gene ID" value="WBGene00233095"/>
</dbReference>
<feature type="chain" id="PRO_5023833155" evidence="2">
    <location>
        <begin position="27"/>
        <end position="109"/>
    </location>
</feature>
<dbReference type="WBParaSite" id="Bm12834.2">
    <property type="protein sequence ID" value="Bm12834.2"/>
    <property type="gene ID" value="WBGene00233095"/>
</dbReference>
<reference evidence="3" key="2">
    <citation type="submission" date="2012-12" db="EMBL/GenBank/DDBJ databases">
        <authorList>
            <person name="Gao Y.W."/>
            <person name="Fan S.T."/>
            <person name="Sun H.T."/>
            <person name="Wang Z."/>
            <person name="Gao X.L."/>
            <person name="Li Y.G."/>
            <person name="Wang T.C."/>
            <person name="Zhang K."/>
            <person name="Xu W.W."/>
            <person name="Yu Z.J."/>
            <person name="Xia X.Z."/>
        </authorList>
    </citation>
    <scope>NUCLEOTIDE SEQUENCE</scope>
    <source>
        <strain evidence="3">FR3</strain>
    </source>
</reference>
<reference evidence="7 8" key="4">
    <citation type="submission" date="2022-04" db="UniProtKB">
        <authorList>
            <consortium name="WormBaseParasite"/>
        </authorList>
    </citation>
    <scope>IDENTIFICATION</scope>
</reference>
<dbReference type="AlphaFoldDB" id="A0A0I9R3F5"/>
<dbReference type="OrthoDB" id="10287829at2759"/>
<evidence type="ECO:0000313" key="7">
    <source>
        <dbReference type="WBParaSite" id="Bm12834.2"/>
    </source>
</evidence>
<name>A0A0I9R3F5_BRUMA</name>
<evidence type="ECO:0000313" key="5">
    <source>
        <dbReference type="Proteomes" id="UP000006672"/>
    </source>
</evidence>
<keyword evidence="5" id="KW-1185">Reference proteome</keyword>
<reference evidence="4" key="3">
    <citation type="submission" date="2019-04" db="EMBL/GenBank/DDBJ databases">
        <authorList>
            <person name="Howe K."/>
            <person name="Paulini M."/>
            <person name="Williams G."/>
        </authorList>
    </citation>
    <scope>NUCLEOTIDE SEQUENCE [LARGE SCALE GENOMIC DNA]</scope>
    <source>
        <strain evidence="4">FR3</strain>
    </source>
</reference>
<dbReference type="EMBL" id="CAAKNF010000194">
    <property type="protein sequence ID" value="VIO96168.1"/>
    <property type="molecule type" value="Genomic_DNA"/>
</dbReference>
<keyword evidence="2" id="KW-0732">Signal</keyword>
<dbReference type="Proteomes" id="UP000006672">
    <property type="component" value="Unassembled WGS sequence"/>
</dbReference>
<reference evidence="3 5" key="1">
    <citation type="journal article" date="2007" name="Science">
        <title>Draft genome of the filarial nematode parasite Brugia malayi.</title>
        <authorList>
            <person name="Ghedin E."/>
            <person name="Wang S."/>
            <person name="Spiro D."/>
            <person name="Caler E."/>
            <person name="Zhao Q."/>
            <person name="Crabtree J."/>
            <person name="Allen J.E."/>
            <person name="Delcher A.L."/>
            <person name="Guiliano D.B."/>
            <person name="Miranda-Saavedra D."/>
            <person name="Angiuoli S.V."/>
            <person name="Creasy T."/>
            <person name="Amedeo P."/>
            <person name="Haas B."/>
            <person name="El-Sayed N.M."/>
            <person name="Wortman J.R."/>
            <person name="Feldblyum T."/>
            <person name="Tallon L."/>
            <person name="Schatz M."/>
            <person name="Shumway M."/>
            <person name="Koo H."/>
            <person name="Salzberg S.L."/>
            <person name="Schobel S."/>
            <person name="Pertea M."/>
            <person name="Pop M."/>
            <person name="White O."/>
            <person name="Barton G.J."/>
            <person name="Carlow C.K."/>
            <person name="Crawford M.J."/>
            <person name="Daub J."/>
            <person name="Dimmic M.W."/>
            <person name="Estes C.F."/>
            <person name="Foster J.M."/>
            <person name="Ganatra M."/>
            <person name="Gregory W.F."/>
            <person name="Johnson N.M."/>
            <person name="Jin J."/>
            <person name="Komuniecki R."/>
            <person name="Korf I."/>
            <person name="Kumar S."/>
            <person name="Laney S."/>
            <person name="Li B.W."/>
            <person name="Li W."/>
            <person name="Lindblom T.H."/>
            <person name="Lustigman S."/>
            <person name="Ma D."/>
            <person name="Maina C.V."/>
            <person name="Martin D.M."/>
            <person name="McCarter J.P."/>
            <person name="McReynolds L."/>
            <person name="Mitreva M."/>
            <person name="Nutman T.B."/>
            <person name="Parkinson J."/>
            <person name="Peregrin-Alvarez J.M."/>
            <person name="Poole C."/>
            <person name="Ren Q."/>
            <person name="Saunders L."/>
            <person name="Sluder A.E."/>
            <person name="Smith K."/>
            <person name="Stanke M."/>
            <person name="Unnasch T.R."/>
            <person name="Ware J."/>
            <person name="Wei A.D."/>
            <person name="Weil G."/>
            <person name="Williams D.J."/>
            <person name="Zhang Y."/>
            <person name="Williams S.A."/>
            <person name="Fraser-Liggett C."/>
            <person name="Slatko B."/>
            <person name="Blaxter M.L."/>
            <person name="Scott A.L."/>
        </authorList>
    </citation>
    <scope>NUCLEOTIDE SEQUENCE</scope>
    <source>
        <strain evidence="3 5">FR3</strain>
    </source>
</reference>
<feature type="region of interest" description="Disordered" evidence="1">
    <location>
        <begin position="34"/>
        <end position="109"/>
    </location>
</feature>
<sequence>MVFRGIAGETLLLIAVNLLAISLVDAVPYGYARPSPLKGNGAEKPYDGGPGPSDDVGYYQSVKDGQDESSKYYGGKKDMMLPQPRAPPSRGYEAISKRGQMSYARPSYS</sequence>
<accession>A0A4E9FL03</accession>
<dbReference type="CTD" id="6104457"/>
<accession>A0A0I9R3F5</accession>
<gene>
    <name evidence="7 8" type="primary">Bm1_47860</name>
    <name evidence="3 6 9" type="ORF">Bm12834</name>
    <name evidence="4" type="ORF">BM_BM12834</name>
    <name evidence="3" type="ORF">BM_Bm12834</name>
</gene>
<evidence type="ECO:0000256" key="1">
    <source>
        <dbReference type="SAM" id="MobiDB-lite"/>
    </source>
</evidence>
<dbReference type="OMA" id="QMSYARP"/>
<evidence type="ECO:0000256" key="2">
    <source>
        <dbReference type="SAM" id="SignalP"/>
    </source>
</evidence>
<dbReference type="WBParaSite" id="Bm12834.3">
    <property type="protein sequence ID" value="Bm12834.3"/>
    <property type="gene ID" value="WBGene00233095"/>
</dbReference>
<organism evidence="3">
    <name type="scientific">Brugia malayi</name>
    <name type="common">Filarial nematode worm</name>
    <dbReference type="NCBI Taxonomy" id="6279"/>
    <lineage>
        <taxon>Eukaryota</taxon>
        <taxon>Metazoa</taxon>
        <taxon>Ecdysozoa</taxon>
        <taxon>Nematoda</taxon>
        <taxon>Chromadorea</taxon>
        <taxon>Rhabditida</taxon>
        <taxon>Spirurina</taxon>
        <taxon>Spiruromorpha</taxon>
        <taxon>Filarioidea</taxon>
        <taxon>Onchocercidae</taxon>
        <taxon>Brugia</taxon>
    </lineage>
</organism>
<evidence type="ECO:0000313" key="9">
    <source>
        <dbReference type="WormBase" id="Bm12834"/>
    </source>
</evidence>
<evidence type="ECO:0000313" key="3">
    <source>
        <dbReference type="EMBL" id="CTP82067.1"/>
    </source>
</evidence>
<proteinExistence type="predicted"/>